<feature type="domain" description="CRISPR-associated endonuclease Cas9 alpha-helical lobe" evidence="2">
    <location>
        <begin position="60"/>
        <end position="685"/>
    </location>
</feature>
<evidence type="ECO:0000259" key="2">
    <source>
        <dbReference type="Pfam" id="PF21069"/>
    </source>
</evidence>
<comment type="caution">
    <text evidence="3">The sequence shown here is derived from an EMBL/GenBank/DDBJ whole genome shotgun (WGS) entry which is preliminary data.</text>
</comment>
<accession>A0AB36KAG5</accession>
<sequence length="1480" mass="167612">MSDNALIFPVAIDLGAKTTGVYAAGYSPNTHVGQFNSDSVFKTGFVAEVDDGQTGYQLLQTQRTSTRHARRCRTRNRQAKRLLMLMLKCCLGFDTDKHQIAISHFINRRGYSYVETNIDEAAINEIASDNLGTFFHVLESNGHEALSELLTQTMPVDGLPLFDALQRIAEDKQQLITLQTELQAFTRQDKKQQRALLPLSKAVDFLIAEQSSGAKHRREYFKNIRSDLKKLSDHPERHCRRLFHALHHHKKTTGSDTFDSFYQLLCHINNFDLKLLNSILKRVKSTQSGEQIEVIVAEKFGKWLTKQWRLSSANGADRLQQIRDVQHAWKDYRAQNPQSVIGFFLDTPPECTVPPYESHTNRRPPSCQTLTLNPDLLSRDYPQWRDWLAWLSSTPAMANAVQAYRTQLVAVESAKGNTLIQTDELDARTLQFIFDSAQDKDPFKLNAIWGTWKKQRQQQRQGDEHDKTTDKLAKLLVQSALPASLTENFTSHPVPGDFWHLINRYFQSRRRAREGRYFLHYDNHYPKQHRWQRDGKLLVMCQHRPRQLKHQATRDIAVLLGVPQTQLQQAVDNGQCDDNKALFAKVKGLQTACRQAYQAQKSWGPDLKAMMVSDPELKKLAEKLAPLTAKVATQLALRDEQYDSFCERNQSVFTHAQLFQLVWGDRSGFAKTCPVCSADNANRMAGEDGQPQAARLNTLTMRLIDGGLKRLLTHQAHHIANRLWDHIEHIGQSADTITVPFVIEQNRFDFTENLPTLKGLNKPKPQPQKINPEQAKKDRIKHASQGLCPYSAGSSVGDNGDIDHIIPRSGQYGVLNDEANLIYSSVKGNRQVKKDRQLTLTDLNPDYLKAQFGTAEPIAITQQIETTLCGDDADRFSFGRYSQFAALSAEQQIAFRHALFLSAEHPLRIQVISAMLHRNKAKVNGTQRFMAQLLADILTKKAKQKGLAARLKFDYFQVSANGQDEDSTVALRRLMRDLHAGTKYDIQPFEKGKEKQHAYSHVIDATLAFMIAAEKHQGEGALNIHFDENVSIWRQIDENGVLSDALFPQIAVAPENLAPNVRVGPQSNEHRARQLLAGKKPHQVFSQTIFKQNALGLEFYDLAVIDGQLYKGFVEGEDKHFVKANEKVVDKQLTTFLYAVSHHYYRLVQDSDRQIYTADKHKLTALLFETLAAAKDATTFDSNTEATKLARWVCGKSAGSLYFYSTTAGLEEAPSVVKKQPNSRFRKQWLAHYQSWQAKHPDTPEKNGVWIIPTELEADWQQYCDWYLGRPTDDQQPDHRAVKSDTMRAETKSSGAMALVRRQSQGKAIYQLLALDTQKVPKDHSAALALASPNLVLLDKAIFTKGYQTKVEEQQPLAGKTIESSAFFDQAISEQWQLDISTLQVAIVSNTSVQITGLHKDWVAEHLILSGEDSDKAWTKLTSIAISDEAQVADVFAKASLKAWLTTPCRNDKSVRVKLDDDQISLTLPYKQPQLRKLVD</sequence>
<dbReference type="Pfam" id="PF21069">
    <property type="entry name" value="Csx12"/>
    <property type="match status" value="1"/>
</dbReference>
<evidence type="ECO:0000313" key="3">
    <source>
        <dbReference type="EMBL" id="OOE44961.1"/>
    </source>
</evidence>
<evidence type="ECO:0000313" key="4">
    <source>
        <dbReference type="Proteomes" id="UP000188726"/>
    </source>
</evidence>
<dbReference type="EMBL" id="MUEO01000010">
    <property type="protein sequence ID" value="OOE44961.1"/>
    <property type="molecule type" value="Genomic_DNA"/>
</dbReference>
<proteinExistence type="predicted"/>
<dbReference type="InterPro" id="IPR049465">
    <property type="entry name" value="Cas9_lobe"/>
</dbReference>
<evidence type="ECO:0000256" key="1">
    <source>
        <dbReference type="SAM" id="MobiDB-lite"/>
    </source>
</evidence>
<dbReference type="RefSeq" id="WP_077457669.1">
    <property type="nucleotide sequence ID" value="NZ_MUEO01000010.1"/>
</dbReference>
<dbReference type="Proteomes" id="UP000188726">
    <property type="component" value="Unassembled WGS sequence"/>
</dbReference>
<name>A0AB36KAG5_9GAMM</name>
<protein>
    <recommendedName>
        <fullName evidence="2">CRISPR-associated endonuclease Cas9 alpha-helical lobe domain-containing protein</fullName>
    </recommendedName>
</protein>
<organism evidence="3 4">
    <name type="scientific">Salinivibrio kushneri</name>
    <dbReference type="NCBI Taxonomy" id="1908198"/>
    <lineage>
        <taxon>Bacteria</taxon>
        <taxon>Pseudomonadati</taxon>
        <taxon>Pseudomonadota</taxon>
        <taxon>Gammaproteobacteria</taxon>
        <taxon>Vibrionales</taxon>
        <taxon>Vibrionaceae</taxon>
        <taxon>Salinivibrio</taxon>
    </lineage>
</organism>
<feature type="region of interest" description="Disordered" evidence="1">
    <location>
        <begin position="755"/>
        <end position="778"/>
    </location>
</feature>
<gene>
    <name evidence="3" type="ORF">BZG09_05745</name>
</gene>
<reference evidence="3 4" key="1">
    <citation type="journal article" date="2017" name="Genome Announc.">
        <title>Draft Genome Sequences of Salinivibrio proteolyticus, Salinivibrio sharmensis, Salinivibrio siamensis, Salinivibrio costicola subsp. alcaliphilus, Salinivibrio costicola subsp. vallismortis, and 29 New Isolates Belonging to the Genus Salinivibrio.</title>
        <authorList>
            <person name="Lopez-Hermoso C."/>
            <person name="de la Haba R.R."/>
            <person name="Sanchez-Porro C."/>
            <person name="Bayliss S.C."/>
            <person name="Feil E.J."/>
            <person name="Ventosa A."/>
        </authorList>
    </citation>
    <scope>NUCLEOTIDE SEQUENCE [LARGE SCALE GENOMIC DNA]</scope>
    <source>
        <strain evidence="3 4">IC202</strain>
    </source>
</reference>